<dbReference type="Pfam" id="PF00060">
    <property type="entry name" value="Lig_chan"/>
    <property type="match status" value="1"/>
</dbReference>
<keyword evidence="5 9" id="KW-1133">Transmembrane helix</keyword>
<keyword evidence="8" id="KW-0325">Glycoprotein</keyword>
<proteinExistence type="inferred from homology"/>
<keyword evidence="12" id="KW-1185">Reference proteome</keyword>
<comment type="subcellular location">
    <subcellularLocation>
        <location evidence="1">Cell membrane</location>
        <topology evidence="1">Multi-pass membrane protein</topology>
    </subcellularLocation>
</comment>
<dbReference type="Gene3D" id="1.10.287.70">
    <property type="match status" value="1"/>
</dbReference>
<keyword evidence="3" id="KW-1003">Cell membrane</keyword>
<gene>
    <name evidence="11" type="ORF">QE152_g36229</name>
</gene>
<keyword evidence="6 9" id="KW-0472">Membrane</keyword>
<evidence type="ECO:0000256" key="4">
    <source>
        <dbReference type="ARBA" id="ARBA00022692"/>
    </source>
</evidence>
<keyword evidence="4 9" id="KW-0812">Transmembrane</keyword>
<dbReference type="InterPro" id="IPR052192">
    <property type="entry name" value="Insect_Ionotropic_Sensory_Rcpt"/>
</dbReference>
<dbReference type="AlphaFoldDB" id="A0AAW1IDT9"/>
<feature type="domain" description="Ionotropic glutamate receptor C-terminal" evidence="10">
    <location>
        <begin position="131"/>
        <end position="213"/>
    </location>
</feature>
<evidence type="ECO:0000256" key="3">
    <source>
        <dbReference type="ARBA" id="ARBA00022475"/>
    </source>
</evidence>
<keyword evidence="7" id="KW-0675">Receptor</keyword>
<dbReference type="GO" id="GO:0005886">
    <property type="term" value="C:plasma membrane"/>
    <property type="evidence" value="ECO:0007669"/>
    <property type="project" value="UniProtKB-SubCell"/>
</dbReference>
<sequence length="511" mass="58935">MNTNLNFSIVITNPDSLNHLEDYRDRHIDPMTKLNYFFCHHVVNMLNISHNFIIRSSWGYRNDTTGQYDGMIGDMQSGLAEIGGSPAVLFPERMSVVEYIAPTTPTKGTFIFRAPSLSHVTNILTSPFDTGVWFCCFASVIVIAVVVYVIVAWEWRNFELQGIQQHQYSMRPKIDDILVMELGAICQQGSEVEPRSSSGRIATIFIFVTALKIPYTCDTFCESIQTIEDLLSSRIKLGVEDTIYMRYFFKIQNDNIRKTIYKQKIIGNGLAPNFFNPKIGIEKVKNEFFAFHVERAIGYKIIADIFEESEKCRLREIAYITELSDPWISMRKNSSYKEVIKVAFRKLHETGIQNREFRKIYYNKKPVCESKEAQNEGDDLRDFLKNINLTDVIYWIADAWNNVKQSTKQKSWNKIIDGQNELVELRQDECGEDEEDFDAWIQLEKNDGEELSNLELINLTNENEHPNEEEEDAGTVGNSTKVISHREAVECLDKALVYIEQQPEATTTDVF</sequence>
<dbReference type="GO" id="GO:0015276">
    <property type="term" value="F:ligand-gated monoatomic ion channel activity"/>
    <property type="evidence" value="ECO:0007669"/>
    <property type="project" value="InterPro"/>
</dbReference>
<evidence type="ECO:0000256" key="6">
    <source>
        <dbReference type="ARBA" id="ARBA00023136"/>
    </source>
</evidence>
<evidence type="ECO:0000256" key="2">
    <source>
        <dbReference type="ARBA" id="ARBA00008685"/>
    </source>
</evidence>
<dbReference type="InterPro" id="IPR001320">
    <property type="entry name" value="Iontro_rcpt_C"/>
</dbReference>
<dbReference type="PANTHER" id="PTHR42643:SF33">
    <property type="entry name" value="GLUTAMATE RECEPTOR 2-LIKE PROTEIN"/>
    <property type="match status" value="1"/>
</dbReference>
<dbReference type="Gene3D" id="3.40.190.10">
    <property type="entry name" value="Periplasmic binding protein-like II"/>
    <property type="match status" value="2"/>
</dbReference>
<name>A0AAW1IDT9_POPJA</name>
<dbReference type="Proteomes" id="UP001458880">
    <property type="component" value="Unassembled WGS sequence"/>
</dbReference>
<evidence type="ECO:0000256" key="7">
    <source>
        <dbReference type="ARBA" id="ARBA00023170"/>
    </source>
</evidence>
<organism evidence="11 12">
    <name type="scientific">Popillia japonica</name>
    <name type="common">Japanese beetle</name>
    <dbReference type="NCBI Taxonomy" id="7064"/>
    <lineage>
        <taxon>Eukaryota</taxon>
        <taxon>Metazoa</taxon>
        <taxon>Ecdysozoa</taxon>
        <taxon>Arthropoda</taxon>
        <taxon>Hexapoda</taxon>
        <taxon>Insecta</taxon>
        <taxon>Pterygota</taxon>
        <taxon>Neoptera</taxon>
        <taxon>Endopterygota</taxon>
        <taxon>Coleoptera</taxon>
        <taxon>Polyphaga</taxon>
        <taxon>Scarabaeiformia</taxon>
        <taxon>Scarabaeidae</taxon>
        <taxon>Rutelinae</taxon>
        <taxon>Popillia</taxon>
    </lineage>
</organism>
<reference evidence="11 12" key="1">
    <citation type="journal article" date="2024" name="BMC Genomics">
        <title>De novo assembly and annotation of Popillia japonica's genome with initial clues to its potential as an invasive pest.</title>
        <authorList>
            <person name="Cucini C."/>
            <person name="Boschi S."/>
            <person name="Funari R."/>
            <person name="Cardaioli E."/>
            <person name="Iannotti N."/>
            <person name="Marturano G."/>
            <person name="Paoli F."/>
            <person name="Bruttini M."/>
            <person name="Carapelli A."/>
            <person name="Frati F."/>
            <person name="Nardi F."/>
        </authorList>
    </citation>
    <scope>NUCLEOTIDE SEQUENCE [LARGE SCALE GENOMIC DNA]</scope>
    <source>
        <strain evidence="11">DMR45628</strain>
    </source>
</reference>
<evidence type="ECO:0000256" key="5">
    <source>
        <dbReference type="ARBA" id="ARBA00022989"/>
    </source>
</evidence>
<comment type="similarity">
    <text evidence="2">Belongs to the glutamate-gated ion channel (TC 1.A.10.1) family.</text>
</comment>
<feature type="transmembrane region" description="Helical" evidence="9">
    <location>
        <begin position="131"/>
        <end position="153"/>
    </location>
</feature>
<dbReference type="PANTHER" id="PTHR42643">
    <property type="entry name" value="IONOTROPIC RECEPTOR 20A-RELATED"/>
    <property type="match status" value="1"/>
</dbReference>
<accession>A0AAW1IDT9</accession>
<evidence type="ECO:0000313" key="12">
    <source>
        <dbReference type="Proteomes" id="UP001458880"/>
    </source>
</evidence>
<comment type="caution">
    <text evidence="11">The sequence shown here is derived from an EMBL/GenBank/DDBJ whole genome shotgun (WGS) entry which is preliminary data.</text>
</comment>
<dbReference type="SUPFAM" id="SSF53850">
    <property type="entry name" value="Periplasmic binding protein-like II"/>
    <property type="match status" value="1"/>
</dbReference>
<evidence type="ECO:0000256" key="8">
    <source>
        <dbReference type="ARBA" id="ARBA00023180"/>
    </source>
</evidence>
<evidence type="ECO:0000259" key="10">
    <source>
        <dbReference type="Pfam" id="PF00060"/>
    </source>
</evidence>
<dbReference type="EMBL" id="JASPKY010000638">
    <property type="protein sequence ID" value="KAK9687499.1"/>
    <property type="molecule type" value="Genomic_DNA"/>
</dbReference>
<evidence type="ECO:0000256" key="9">
    <source>
        <dbReference type="SAM" id="Phobius"/>
    </source>
</evidence>
<dbReference type="GO" id="GO:0050906">
    <property type="term" value="P:detection of stimulus involved in sensory perception"/>
    <property type="evidence" value="ECO:0007669"/>
    <property type="project" value="UniProtKB-ARBA"/>
</dbReference>
<evidence type="ECO:0000313" key="11">
    <source>
        <dbReference type="EMBL" id="KAK9687499.1"/>
    </source>
</evidence>
<protein>
    <submittedName>
        <fullName evidence="11">Ligand-gated ion channel</fullName>
    </submittedName>
</protein>
<evidence type="ECO:0000256" key="1">
    <source>
        <dbReference type="ARBA" id="ARBA00004651"/>
    </source>
</evidence>